<keyword evidence="3" id="KW-1185">Reference proteome</keyword>
<accession>A0A0C3QKQ6</accession>
<reference evidence="2 3" key="1">
    <citation type="submission" date="2014-04" db="EMBL/GenBank/DDBJ databases">
        <authorList>
            <consortium name="DOE Joint Genome Institute"/>
            <person name="Kuo A."/>
            <person name="Girlanda M."/>
            <person name="Perotto S."/>
            <person name="Kohler A."/>
            <person name="Nagy L.G."/>
            <person name="Floudas D."/>
            <person name="Copeland A."/>
            <person name="Barry K.W."/>
            <person name="Cichocki N."/>
            <person name="Veneault-Fourrey C."/>
            <person name="LaButti K."/>
            <person name="Lindquist E.A."/>
            <person name="Lipzen A."/>
            <person name="Lundell T."/>
            <person name="Morin E."/>
            <person name="Murat C."/>
            <person name="Sun H."/>
            <person name="Tunlid A."/>
            <person name="Henrissat B."/>
            <person name="Grigoriev I.V."/>
            <person name="Hibbett D.S."/>
            <person name="Martin F."/>
            <person name="Nordberg H.P."/>
            <person name="Cantor M.N."/>
            <person name="Hua S.X."/>
        </authorList>
    </citation>
    <scope>NUCLEOTIDE SEQUENCE [LARGE SCALE GENOMIC DNA]</scope>
    <source>
        <strain evidence="2 3">MUT 4182</strain>
    </source>
</reference>
<dbReference type="Proteomes" id="UP000054248">
    <property type="component" value="Unassembled WGS sequence"/>
</dbReference>
<dbReference type="OrthoDB" id="10381316at2759"/>
<evidence type="ECO:0000256" key="1">
    <source>
        <dbReference type="SAM" id="MobiDB-lite"/>
    </source>
</evidence>
<organism evidence="2 3">
    <name type="scientific">Tulasnella calospora MUT 4182</name>
    <dbReference type="NCBI Taxonomy" id="1051891"/>
    <lineage>
        <taxon>Eukaryota</taxon>
        <taxon>Fungi</taxon>
        <taxon>Dikarya</taxon>
        <taxon>Basidiomycota</taxon>
        <taxon>Agaricomycotina</taxon>
        <taxon>Agaricomycetes</taxon>
        <taxon>Cantharellales</taxon>
        <taxon>Tulasnellaceae</taxon>
        <taxon>Tulasnella</taxon>
    </lineage>
</organism>
<gene>
    <name evidence="2" type="ORF">M407DRAFT_243178</name>
</gene>
<evidence type="ECO:0000313" key="2">
    <source>
        <dbReference type="EMBL" id="KIO28001.1"/>
    </source>
</evidence>
<name>A0A0C3QKQ6_9AGAM</name>
<proteinExistence type="predicted"/>
<reference evidence="3" key="2">
    <citation type="submission" date="2015-01" db="EMBL/GenBank/DDBJ databases">
        <title>Evolutionary Origins and Diversification of the Mycorrhizal Mutualists.</title>
        <authorList>
            <consortium name="DOE Joint Genome Institute"/>
            <consortium name="Mycorrhizal Genomics Consortium"/>
            <person name="Kohler A."/>
            <person name="Kuo A."/>
            <person name="Nagy L.G."/>
            <person name="Floudas D."/>
            <person name="Copeland A."/>
            <person name="Barry K.W."/>
            <person name="Cichocki N."/>
            <person name="Veneault-Fourrey C."/>
            <person name="LaButti K."/>
            <person name="Lindquist E.A."/>
            <person name="Lipzen A."/>
            <person name="Lundell T."/>
            <person name="Morin E."/>
            <person name="Murat C."/>
            <person name="Riley R."/>
            <person name="Ohm R."/>
            <person name="Sun H."/>
            <person name="Tunlid A."/>
            <person name="Henrissat B."/>
            <person name="Grigoriev I.V."/>
            <person name="Hibbett D.S."/>
            <person name="Martin F."/>
        </authorList>
    </citation>
    <scope>NUCLEOTIDE SEQUENCE [LARGE SCALE GENOMIC DNA]</scope>
    <source>
        <strain evidence="3">MUT 4182</strain>
    </source>
</reference>
<evidence type="ECO:0000313" key="3">
    <source>
        <dbReference type="Proteomes" id="UP000054248"/>
    </source>
</evidence>
<feature type="region of interest" description="Disordered" evidence="1">
    <location>
        <begin position="56"/>
        <end position="77"/>
    </location>
</feature>
<protein>
    <submittedName>
        <fullName evidence="2">Uncharacterized protein</fullName>
    </submittedName>
</protein>
<dbReference type="AlphaFoldDB" id="A0A0C3QKQ6"/>
<sequence length="77" mass="8751">MQTLGAFKPLLDNVLSAETVFEWENGEHEADERPKSLAQRLKSLRQVLKQFIPDLDVYEDDPETSEEEMSVSHGSST</sequence>
<dbReference type="HOGENOM" id="CLU_2639937_0_0_1"/>
<feature type="compositionally biased region" description="Acidic residues" evidence="1">
    <location>
        <begin position="56"/>
        <end position="69"/>
    </location>
</feature>
<dbReference type="EMBL" id="KN823000">
    <property type="protein sequence ID" value="KIO28001.1"/>
    <property type="molecule type" value="Genomic_DNA"/>
</dbReference>